<dbReference type="EMBL" id="CP044205">
    <property type="protein sequence ID" value="QFY41305.1"/>
    <property type="molecule type" value="Genomic_DNA"/>
</dbReference>
<dbReference type="Proteomes" id="UP000325755">
    <property type="component" value="Chromosome"/>
</dbReference>
<name>A0A5Q0BBK1_9GAMM</name>
<proteinExistence type="predicted"/>
<gene>
    <name evidence="1" type="ORF">F6R98_00620</name>
</gene>
<evidence type="ECO:0000313" key="2">
    <source>
        <dbReference type="Proteomes" id="UP000325755"/>
    </source>
</evidence>
<dbReference type="AlphaFoldDB" id="A0A5Q0BBK1"/>
<dbReference type="InParanoid" id="A0A5Q0BBK1"/>
<reference evidence="1 2" key="1">
    <citation type="submission" date="2019-09" db="EMBL/GenBank/DDBJ databases">
        <title>Ecophysiology of the spiral-shaped methanotroph Methylospira mobilis as revealed by the complete genome sequence.</title>
        <authorList>
            <person name="Oshkin I.Y."/>
            <person name="Dedysh S.N."/>
            <person name="Miroshnikov K."/>
            <person name="Danilova O.V."/>
            <person name="Hakobyan A."/>
            <person name="Liesack W."/>
        </authorList>
    </citation>
    <scope>NUCLEOTIDE SEQUENCE [LARGE SCALE GENOMIC DNA]</scope>
    <source>
        <strain evidence="1 2">Shm1</strain>
    </source>
</reference>
<accession>A0A5Q0BBK1</accession>
<organism evidence="1 2">
    <name type="scientific">Candidatus Methylospira mobilis</name>
    <dbReference type="NCBI Taxonomy" id="1808979"/>
    <lineage>
        <taxon>Bacteria</taxon>
        <taxon>Pseudomonadati</taxon>
        <taxon>Pseudomonadota</taxon>
        <taxon>Gammaproteobacteria</taxon>
        <taxon>Methylococcales</taxon>
        <taxon>Methylococcaceae</taxon>
        <taxon>Candidatus Methylospira</taxon>
    </lineage>
</organism>
<protein>
    <submittedName>
        <fullName evidence="1">Uncharacterized protein</fullName>
    </submittedName>
</protein>
<dbReference type="RefSeq" id="WP_153247282.1">
    <property type="nucleotide sequence ID" value="NZ_CP044205.1"/>
</dbReference>
<dbReference type="KEGG" id="mmob:F6R98_00620"/>
<sequence length="83" mass="9345">MTPLEKVETLYDELVRHYGEGEDREIRAAAKLLLVALAKFREHGGSRGMALADEYLNLIKTDPDKFERIIDSNRGRGPDSLTA</sequence>
<keyword evidence="2" id="KW-1185">Reference proteome</keyword>
<dbReference type="OrthoDB" id="5609325at2"/>
<evidence type="ECO:0000313" key="1">
    <source>
        <dbReference type="EMBL" id="QFY41305.1"/>
    </source>
</evidence>